<feature type="chain" id="PRO_5044286887" description="Fe2OG dioxygenase domain-containing protein" evidence="2">
    <location>
        <begin position="20"/>
        <end position="358"/>
    </location>
</feature>
<dbReference type="GO" id="GO:0016491">
    <property type="term" value="F:oxidoreductase activity"/>
    <property type="evidence" value="ECO:0007669"/>
    <property type="project" value="UniProtKB-KW"/>
</dbReference>
<accession>A0AB34JWM8</accession>
<keyword evidence="1" id="KW-0479">Metal-binding</keyword>
<dbReference type="AlphaFoldDB" id="A0AB34JWM8"/>
<dbReference type="InterPro" id="IPR005123">
    <property type="entry name" value="Oxoglu/Fe-dep_dioxygenase_dom"/>
</dbReference>
<keyword evidence="5" id="KW-1185">Reference proteome</keyword>
<comment type="caution">
    <text evidence="4">The sequence shown here is derived from an EMBL/GenBank/DDBJ whole genome shotgun (WGS) entry which is preliminary data.</text>
</comment>
<dbReference type="EMBL" id="JBGBPQ010000003">
    <property type="protein sequence ID" value="KAL1526326.1"/>
    <property type="molecule type" value="Genomic_DNA"/>
</dbReference>
<sequence length="358" mass="38241">MSAGRLLLCVLSLRGLAAAAPTGWKPPAPSSWATYRDAWQACTAVALQPRSHEHWRRLGKLLHGKGRLSAARAALTHAGTLDARSAASRVELANVLRSAGLFAEAAEALREAEAIGGTRDQSLRYYGAPATAWAPVPEAPPAATPSASPHVWVTRLAGEEECVWAIAKAEEFNSARGGWGNPPPRYAPAGTEADAVRAPHMLAADCPELLSWFNGKLQATVWPLLSAQFGEAAARDMWLYDAFILKFDQQPGRAGLGLHVDDDGLGISINVLLSSPDDFEGGGTFFQDDEVTITPQQGEMVSHHGGLRHASVPTTSGLRYILVAFLRSPTLISNPPPYVSRDNVCQATMHEAAAFRTA</sequence>
<name>A0AB34JWM8_PRYPA</name>
<proteinExistence type="inferred from homology"/>
<dbReference type="Gene3D" id="2.60.120.620">
    <property type="entry name" value="q2cbj1_9rhob like domain"/>
    <property type="match status" value="1"/>
</dbReference>
<protein>
    <recommendedName>
        <fullName evidence="3">Fe2OG dioxygenase domain-containing protein</fullName>
    </recommendedName>
</protein>
<keyword evidence="1" id="KW-0408">Iron</keyword>
<dbReference type="Proteomes" id="UP001515480">
    <property type="component" value="Unassembled WGS sequence"/>
</dbReference>
<organism evidence="4 5">
    <name type="scientific">Prymnesium parvum</name>
    <name type="common">Toxic golden alga</name>
    <dbReference type="NCBI Taxonomy" id="97485"/>
    <lineage>
        <taxon>Eukaryota</taxon>
        <taxon>Haptista</taxon>
        <taxon>Haptophyta</taxon>
        <taxon>Prymnesiophyceae</taxon>
        <taxon>Prymnesiales</taxon>
        <taxon>Prymnesiaceae</taxon>
        <taxon>Prymnesium</taxon>
    </lineage>
</organism>
<dbReference type="SUPFAM" id="SSF51197">
    <property type="entry name" value="Clavaminate synthase-like"/>
    <property type="match status" value="1"/>
</dbReference>
<feature type="domain" description="Fe2OG dioxygenase" evidence="3">
    <location>
        <begin position="238"/>
        <end position="328"/>
    </location>
</feature>
<keyword evidence="2" id="KW-0732">Signal</keyword>
<evidence type="ECO:0000259" key="3">
    <source>
        <dbReference type="PROSITE" id="PS51471"/>
    </source>
</evidence>
<evidence type="ECO:0000256" key="2">
    <source>
        <dbReference type="SAM" id="SignalP"/>
    </source>
</evidence>
<dbReference type="SUPFAM" id="SSF48452">
    <property type="entry name" value="TPR-like"/>
    <property type="match status" value="1"/>
</dbReference>
<gene>
    <name evidence="4" type="ORF">AB1Y20_015040</name>
</gene>
<evidence type="ECO:0000313" key="4">
    <source>
        <dbReference type="EMBL" id="KAL1526326.1"/>
    </source>
</evidence>
<comment type="similarity">
    <text evidence="1">Belongs to the iron/ascorbate-dependent oxidoreductase family.</text>
</comment>
<dbReference type="GO" id="GO:0046872">
    <property type="term" value="F:metal ion binding"/>
    <property type="evidence" value="ECO:0007669"/>
    <property type="project" value="UniProtKB-KW"/>
</dbReference>
<evidence type="ECO:0000256" key="1">
    <source>
        <dbReference type="RuleBase" id="RU003682"/>
    </source>
</evidence>
<evidence type="ECO:0000313" key="5">
    <source>
        <dbReference type="Proteomes" id="UP001515480"/>
    </source>
</evidence>
<reference evidence="4 5" key="1">
    <citation type="journal article" date="2024" name="Science">
        <title>Giant polyketide synthase enzymes in the biosynthesis of giant marine polyether toxins.</title>
        <authorList>
            <person name="Fallon T.R."/>
            <person name="Shende V.V."/>
            <person name="Wierzbicki I.H."/>
            <person name="Pendleton A.L."/>
            <person name="Watervoot N.F."/>
            <person name="Auber R.P."/>
            <person name="Gonzalez D.J."/>
            <person name="Wisecaver J.H."/>
            <person name="Moore B.S."/>
        </authorList>
    </citation>
    <scope>NUCLEOTIDE SEQUENCE [LARGE SCALE GENOMIC DNA]</scope>
    <source>
        <strain evidence="4 5">12B1</strain>
    </source>
</reference>
<feature type="signal peptide" evidence="2">
    <location>
        <begin position="1"/>
        <end position="19"/>
    </location>
</feature>
<dbReference type="InterPro" id="IPR011990">
    <property type="entry name" value="TPR-like_helical_dom_sf"/>
</dbReference>
<dbReference type="PROSITE" id="PS51471">
    <property type="entry name" value="FE2OG_OXY"/>
    <property type="match status" value="1"/>
</dbReference>
<dbReference type="Gene3D" id="1.25.40.10">
    <property type="entry name" value="Tetratricopeptide repeat domain"/>
    <property type="match status" value="1"/>
</dbReference>
<keyword evidence="1" id="KW-0560">Oxidoreductase</keyword>